<dbReference type="EMBL" id="CM018043">
    <property type="protein sequence ID" value="KAA8531851.1"/>
    <property type="molecule type" value="Genomic_DNA"/>
</dbReference>
<name>A0A5J5AS33_9ASTE</name>
<evidence type="ECO:0000313" key="2">
    <source>
        <dbReference type="Proteomes" id="UP000325577"/>
    </source>
</evidence>
<accession>A0A5J5AS33</accession>
<keyword evidence="2" id="KW-1185">Reference proteome</keyword>
<sequence>MERCWSSDPDSRLPFSEIAKELRDMSAAMNIKDKETRRQFPGGVGGGGRCTETANLDLEFILPCHARF</sequence>
<dbReference type="AlphaFoldDB" id="A0A5J5AS33"/>
<evidence type="ECO:0008006" key="3">
    <source>
        <dbReference type="Google" id="ProtNLM"/>
    </source>
</evidence>
<proteinExistence type="predicted"/>
<reference evidence="1 2" key="1">
    <citation type="submission" date="2019-09" db="EMBL/GenBank/DDBJ databases">
        <title>A chromosome-level genome assembly of the Chinese tupelo Nyssa sinensis.</title>
        <authorList>
            <person name="Yang X."/>
            <person name="Kang M."/>
            <person name="Yang Y."/>
            <person name="Xiong H."/>
            <person name="Wang M."/>
            <person name="Zhang Z."/>
            <person name="Wang Z."/>
            <person name="Wu H."/>
            <person name="Ma T."/>
            <person name="Liu J."/>
            <person name="Xi Z."/>
        </authorList>
    </citation>
    <scope>NUCLEOTIDE SEQUENCE [LARGE SCALE GENOMIC DNA]</scope>
    <source>
        <strain evidence="1">J267</strain>
        <tissue evidence="1">Leaf</tissue>
    </source>
</reference>
<evidence type="ECO:0000313" key="1">
    <source>
        <dbReference type="EMBL" id="KAA8531851.1"/>
    </source>
</evidence>
<dbReference type="Proteomes" id="UP000325577">
    <property type="component" value="Linkage Group LG2"/>
</dbReference>
<organism evidence="1 2">
    <name type="scientific">Nyssa sinensis</name>
    <dbReference type="NCBI Taxonomy" id="561372"/>
    <lineage>
        <taxon>Eukaryota</taxon>
        <taxon>Viridiplantae</taxon>
        <taxon>Streptophyta</taxon>
        <taxon>Embryophyta</taxon>
        <taxon>Tracheophyta</taxon>
        <taxon>Spermatophyta</taxon>
        <taxon>Magnoliopsida</taxon>
        <taxon>eudicotyledons</taxon>
        <taxon>Gunneridae</taxon>
        <taxon>Pentapetalae</taxon>
        <taxon>asterids</taxon>
        <taxon>Cornales</taxon>
        <taxon>Nyssaceae</taxon>
        <taxon>Nyssa</taxon>
    </lineage>
</organism>
<gene>
    <name evidence="1" type="ORF">F0562_006432</name>
</gene>
<protein>
    <recommendedName>
        <fullName evidence="3">Serine-threonine/tyrosine-protein kinase catalytic domain-containing protein</fullName>
    </recommendedName>
</protein>